<organism evidence="2 3">
    <name type="scientific">Cellulophaga baltica 18</name>
    <dbReference type="NCBI Taxonomy" id="1348584"/>
    <lineage>
        <taxon>Bacteria</taxon>
        <taxon>Pseudomonadati</taxon>
        <taxon>Bacteroidota</taxon>
        <taxon>Flavobacteriia</taxon>
        <taxon>Flavobacteriales</taxon>
        <taxon>Flavobacteriaceae</taxon>
        <taxon>Cellulophaga</taxon>
    </lineage>
</organism>
<dbReference type="Proteomes" id="UP000030786">
    <property type="component" value="Chromosome"/>
</dbReference>
<accession>A0AAU8RFR2</accession>
<proteinExistence type="predicted"/>
<evidence type="ECO:0000313" key="2">
    <source>
        <dbReference type="EMBL" id="AIZ42006.1"/>
    </source>
</evidence>
<name>A0AAU8RFR2_9FLAO</name>
<protein>
    <submittedName>
        <fullName evidence="2">Uncharacterized protein</fullName>
    </submittedName>
</protein>
<dbReference type="EMBL" id="CP009976">
    <property type="protein sequence ID" value="AIZ42006.1"/>
    <property type="molecule type" value="Genomic_DNA"/>
</dbReference>
<gene>
    <name evidence="2" type="ORF">M666_10670</name>
</gene>
<evidence type="ECO:0000256" key="1">
    <source>
        <dbReference type="SAM" id="Phobius"/>
    </source>
</evidence>
<keyword evidence="1" id="KW-1133">Transmembrane helix</keyword>
<keyword evidence="1" id="KW-0812">Transmembrane</keyword>
<reference evidence="2 3" key="1">
    <citation type="journal article" date="2014" name="Environ. Microbiol.">
        <title>Contrasting genomic patterns and infection strategies of two co-existing Bacteroidetes podovirus genera.</title>
        <authorList>
            <person name="Holmfeldt K."/>
            <person name="Howard-Varona C."/>
            <person name="Solonenko N."/>
            <person name="Sullivan M.B."/>
        </authorList>
    </citation>
    <scope>NUCLEOTIDE SEQUENCE [LARGE SCALE GENOMIC DNA]</scope>
    <source>
        <strain evidence="2 3">18</strain>
    </source>
</reference>
<keyword evidence="1" id="KW-0472">Membrane</keyword>
<evidence type="ECO:0000313" key="3">
    <source>
        <dbReference type="Proteomes" id="UP000030786"/>
    </source>
</evidence>
<dbReference type="KEGG" id="cbat:M666_10670"/>
<sequence length="68" mass="7835">MKKYISLALGIFALATVVYSFFENAIDRSEILGFEVGIWSYRLFWSVLTAALFFSFLKESKNKISDLK</sequence>
<feature type="transmembrane region" description="Helical" evidence="1">
    <location>
        <begin position="36"/>
        <end position="57"/>
    </location>
</feature>
<dbReference type="AlphaFoldDB" id="A0AAU8RFR2"/>
<dbReference type="RefSeq" id="WP_029445845.1">
    <property type="nucleotide sequence ID" value="NZ_CP009976.1"/>
</dbReference>
<dbReference type="GeneID" id="78061203"/>